<accession>A0A8S5LUY1</accession>
<protein>
    <submittedName>
        <fullName evidence="1">Uncharacterized protein</fullName>
    </submittedName>
</protein>
<reference evidence="1" key="1">
    <citation type="journal article" date="2021" name="Proc. Natl. Acad. Sci. U.S.A.">
        <title>A Catalog of Tens of Thousands of Viruses from Human Metagenomes Reveals Hidden Associations with Chronic Diseases.</title>
        <authorList>
            <person name="Tisza M.J."/>
            <person name="Buck C.B."/>
        </authorList>
    </citation>
    <scope>NUCLEOTIDE SEQUENCE</scope>
    <source>
        <strain evidence="1">Cti6G1</strain>
    </source>
</reference>
<sequence length="41" mass="4689">MTLGTTRRYELTSQLPLSTTAAFSRDITEHFLQAKKTDFIV</sequence>
<name>A0A8S5LUY1_9CAUD</name>
<proteinExistence type="predicted"/>
<dbReference type="EMBL" id="BK014740">
    <property type="protein sequence ID" value="DAD73627.1"/>
    <property type="molecule type" value="Genomic_DNA"/>
</dbReference>
<evidence type="ECO:0000313" key="1">
    <source>
        <dbReference type="EMBL" id="DAD73627.1"/>
    </source>
</evidence>
<organism evidence="1">
    <name type="scientific">Podoviridae sp. cti6G1</name>
    <dbReference type="NCBI Taxonomy" id="2826570"/>
    <lineage>
        <taxon>Viruses</taxon>
        <taxon>Duplodnaviria</taxon>
        <taxon>Heunggongvirae</taxon>
        <taxon>Uroviricota</taxon>
        <taxon>Caudoviricetes</taxon>
    </lineage>
</organism>